<accession>G5K313</accession>
<dbReference type="GO" id="GO:0004175">
    <property type="term" value="F:endopeptidase activity"/>
    <property type="evidence" value="ECO:0007669"/>
    <property type="project" value="UniProtKB-ARBA"/>
</dbReference>
<evidence type="ECO:0000313" key="3">
    <source>
        <dbReference type="EMBL" id="EHI69409.1"/>
    </source>
</evidence>
<evidence type="ECO:0000313" key="4">
    <source>
        <dbReference type="Proteomes" id="UP000003330"/>
    </source>
</evidence>
<dbReference type="AlphaFoldDB" id="G5K313"/>
<reference evidence="3 4" key="1">
    <citation type="journal article" date="2014" name="Int. J. Syst. Evol. Microbiol.">
        <title>Phylogenomics and the dynamic genome evolution of the genus Streptococcus.</title>
        <authorList>
            <consortium name="The Broad Institute Genome Sequencing Platform"/>
            <person name="Richards V.P."/>
            <person name="Palmer S.R."/>
            <person name="Pavinski Bitar P.D."/>
            <person name="Qin X."/>
            <person name="Weinstock G.M."/>
            <person name="Highlander S.K."/>
            <person name="Town C.D."/>
            <person name="Burne R.A."/>
            <person name="Stanhope M.J."/>
        </authorList>
    </citation>
    <scope>NUCLEOTIDE SEQUENCE [LARGE SCALE GENOMIC DNA]</scope>
    <source>
        <strain evidence="3 4">707-05</strain>
    </source>
</reference>
<comment type="caution">
    <text evidence="3">The sequence shown here is derived from an EMBL/GenBank/DDBJ whole genome shotgun (WGS) entry which is preliminary data.</text>
</comment>
<keyword evidence="4" id="KW-1185">Reference proteome</keyword>
<keyword evidence="3" id="KW-0645">Protease</keyword>
<dbReference type="EMBL" id="AEUX02000006">
    <property type="protein sequence ID" value="EHI69409.1"/>
    <property type="molecule type" value="Genomic_DNA"/>
</dbReference>
<feature type="domain" description="CAAX prenyl protease 2/Lysostaphin resistance protein A-like" evidence="2">
    <location>
        <begin position="7"/>
        <end position="63"/>
    </location>
</feature>
<dbReference type="STRING" id="764299.STRIC_1181"/>
<protein>
    <submittedName>
        <fullName evidence="3">CAAX amino terminal protease family protein</fullName>
    </submittedName>
</protein>
<dbReference type="Pfam" id="PF02517">
    <property type="entry name" value="Rce1-like"/>
    <property type="match status" value="1"/>
</dbReference>
<sequence length="71" mass="7823">MLWDKCQSPFLQLALTTVLFTWAHSPSTLDAFLLYASLGGCLGIVRLKTDSVTASLAHLSWNSFVFALSFL</sequence>
<keyword evidence="3" id="KW-0378">Hydrolase</keyword>
<dbReference type="Proteomes" id="UP000003330">
    <property type="component" value="Unassembled WGS sequence"/>
</dbReference>
<dbReference type="GO" id="GO:0080120">
    <property type="term" value="P:CAAX-box protein maturation"/>
    <property type="evidence" value="ECO:0007669"/>
    <property type="project" value="UniProtKB-ARBA"/>
</dbReference>
<comment type="similarity">
    <text evidence="1">Belongs to the UPF0177 family.</text>
</comment>
<dbReference type="InterPro" id="IPR003675">
    <property type="entry name" value="Rce1/LyrA-like_dom"/>
</dbReference>
<gene>
    <name evidence="3" type="ORF">STRIC_1181</name>
</gene>
<evidence type="ECO:0000259" key="2">
    <source>
        <dbReference type="Pfam" id="PF02517"/>
    </source>
</evidence>
<name>G5K313_9STRE</name>
<organism evidence="3 4">
    <name type="scientific">Streptococcus ictaluri 707-05</name>
    <dbReference type="NCBI Taxonomy" id="764299"/>
    <lineage>
        <taxon>Bacteria</taxon>
        <taxon>Bacillati</taxon>
        <taxon>Bacillota</taxon>
        <taxon>Bacilli</taxon>
        <taxon>Lactobacillales</taxon>
        <taxon>Streptococcaceae</taxon>
        <taxon>Streptococcus</taxon>
    </lineage>
</organism>
<proteinExistence type="inferred from homology"/>
<dbReference type="GO" id="GO:0006508">
    <property type="term" value="P:proteolysis"/>
    <property type="evidence" value="ECO:0007669"/>
    <property type="project" value="UniProtKB-KW"/>
</dbReference>
<evidence type="ECO:0000256" key="1">
    <source>
        <dbReference type="ARBA" id="ARBA00009067"/>
    </source>
</evidence>